<evidence type="ECO:0000256" key="1">
    <source>
        <dbReference type="ARBA" id="ARBA00004123"/>
    </source>
</evidence>
<dbReference type="SUPFAM" id="SSF82199">
    <property type="entry name" value="SET domain"/>
    <property type="match status" value="1"/>
</dbReference>
<evidence type="ECO:0000256" key="7">
    <source>
        <dbReference type="ARBA" id="ARBA00023242"/>
    </source>
</evidence>
<comment type="catalytic activity">
    <reaction evidence="8">
        <text>L-lysyl(4)-[histone H3] + 3 S-adenosyl-L-methionine = N(6),N(6),N(6)-trimethyl-L-lysyl(4)-[histone H3] + 3 S-adenosyl-L-homocysteine + 3 H(+)</text>
        <dbReference type="Rhea" id="RHEA:60260"/>
        <dbReference type="Rhea" id="RHEA-COMP:15537"/>
        <dbReference type="Rhea" id="RHEA-COMP:15547"/>
        <dbReference type="ChEBI" id="CHEBI:15378"/>
        <dbReference type="ChEBI" id="CHEBI:29969"/>
        <dbReference type="ChEBI" id="CHEBI:57856"/>
        <dbReference type="ChEBI" id="CHEBI:59789"/>
        <dbReference type="ChEBI" id="CHEBI:61961"/>
        <dbReference type="EC" id="2.1.1.354"/>
    </reaction>
</comment>
<evidence type="ECO:0000256" key="3">
    <source>
        <dbReference type="ARBA" id="ARBA00022603"/>
    </source>
</evidence>
<dbReference type="EMBL" id="KN824395">
    <property type="protein sequence ID" value="KIM21052.1"/>
    <property type="molecule type" value="Genomic_DNA"/>
</dbReference>
<sequence>MLRQALANSLAEANAPDAAIVGGTGTGHDTLAAAPEVTIKFNQLQSRKKQLQFARSPIHDWGLYALERIPKGDMVIEYVGEVIRQQVAEGRERAYERSGIGSSYLFRIDDDLVVDATKIGNLGRLINHSCDPNCTAKIITIGGQKKIVIYAKIDIQPGDEVTYDYHFPIENEKIPCLCGAAKCRGFLN</sequence>
<evidence type="ECO:0000256" key="9">
    <source>
        <dbReference type="ARBA" id="ARBA00047583"/>
    </source>
</evidence>
<feature type="domain" description="SET" evidence="11">
    <location>
        <begin position="49"/>
        <end position="166"/>
    </location>
</feature>
<evidence type="ECO:0000313" key="13">
    <source>
        <dbReference type="EMBL" id="KIM21052.1"/>
    </source>
</evidence>
<dbReference type="HOGENOM" id="CLU_020840_9_0_1"/>
<accession>A0A0C2WUH8</accession>
<feature type="domain" description="Post-SET" evidence="12">
    <location>
        <begin position="172"/>
        <end position="188"/>
    </location>
</feature>
<comment type="catalytic activity">
    <reaction evidence="10">
        <text>N(6),N(6)-dimethyl-L-lysyl(4)-[histone H3] + S-adenosyl-L-methionine = N(6),N(6),N(6)-trimethyl-L-lysyl(4)-[histone H3] + S-adenosyl-L-homocysteine + H(+)</text>
        <dbReference type="Rhea" id="RHEA:60272"/>
        <dbReference type="Rhea" id="RHEA-COMP:15537"/>
        <dbReference type="Rhea" id="RHEA-COMP:15540"/>
        <dbReference type="ChEBI" id="CHEBI:15378"/>
        <dbReference type="ChEBI" id="CHEBI:57856"/>
        <dbReference type="ChEBI" id="CHEBI:59789"/>
        <dbReference type="ChEBI" id="CHEBI:61961"/>
        <dbReference type="ChEBI" id="CHEBI:61976"/>
    </reaction>
</comment>
<keyword evidence="6" id="KW-0156">Chromatin regulator</keyword>
<dbReference type="EC" id="2.1.1.354" evidence="2"/>
<evidence type="ECO:0000256" key="10">
    <source>
        <dbReference type="ARBA" id="ARBA00049129"/>
    </source>
</evidence>
<evidence type="ECO:0000259" key="11">
    <source>
        <dbReference type="PROSITE" id="PS50280"/>
    </source>
</evidence>
<dbReference type="PANTHER" id="PTHR45814:SF2">
    <property type="entry name" value="HISTONE-LYSINE N-METHYLTRANSFERASE SETD1"/>
    <property type="match status" value="1"/>
</dbReference>
<dbReference type="PROSITE" id="PS50280">
    <property type="entry name" value="SET"/>
    <property type="match status" value="1"/>
</dbReference>
<keyword evidence="14" id="KW-1185">Reference proteome</keyword>
<reference evidence="13 14" key="1">
    <citation type="submission" date="2014-04" db="EMBL/GenBank/DDBJ databases">
        <authorList>
            <consortium name="DOE Joint Genome Institute"/>
            <person name="Kuo A."/>
            <person name="Zuccaro A."/>
            <person name="Kohler A."/>
            <person name="Nagy L.G."/>
            <person name="Floudas D."/>
            <person name="Copeland A."/>
            <person name="Barry K.W."/>
            <person name="Cichocki N."/>
            <person name="Veneault-Fourrey C."/>
            <person name="LaButti K."/>
            <person name="Lindquist E.A."/>
            <person name="Lipzen A."/>
            <person name="Lundell T."/>
            <person name="Morin E."/>
            <person name="Murat C."/>
            <person name="Sun H."/>
            <person name="Tunlid A."/>
            <person name="Henrissat B."/>
            <person name="Grigoriev I.V."/>
            <person name="Hibbett D.S."/>
            <person name="Martin F."/>
            <person name="Nordberg H.P."/>
            <person name="Cantor M.N."/>
            <person name="Hua S.X."/>
        </authorList>
    </citation>
    <scope>NUCLEOTIDE SEQUENCE [LARGE SCALE GENOMIC DNA]</scope>
    <source>
        <strain evidence="13 14">MAFF 305830</strain>
    </source>
</reference>
<organism evidence="13 14">
    <name type="scientific">Serendipita vermifera MAFF 305830</name>
    <dbReference type="NCBI Taxonomy" id="933852"/>
    <lineage>
        <taxon>Eukaryota</taxon>
        <taxon>Fungi</taxon>
        <taxon>Dikarya</taxon>
        <taxon>Basidiomycota</taxon>
        <taxon>Agaricomycotina</taxon>
        <taxon>Agaricomycetes</taxon>
        <taxon>Sebacinales</taxon>
        <taxon>Serendipitaceae</taxon>
        <taxon>Serendipita</taxon>
    </lineage>
</organism>
<keyword evidence="5" id="KW-0949">S-adenosyl-L-methionine</keyword>
<proteinExistence type="predicted"/>
<name>A0A0C2WUH8_SERVB</name>
<dbReference type="InterPro" id="IPR003616">
    <property type="entry name" value="Post-SET_dom"/>
</dbReference>
<dbReference type="PANTHER" id="PTHR45814">
    <property type="entry name" value="HISTONE-LYSINE N-METHYLTRANSFERASE SETD1"/>
    <property type="match status" value="1"/>
</dbReference>
<comment type="subcellular location">
    <subcellularLocation>
        <location evidence="1">Nucleus</location>
    </subcellularLocation>
</comment>
<dbReference type="STRING" id="933852.A0A0C2WUH8"/>
<evidence type="ECO:0000259" key="12">
    <source>
        <dbReference type="PROSITE" id="PS50868"/>
    </source>
</evidence>
<evidence type="ECO:0000256" key="5">
    <source>
        <dbReference type="ARBA" id="ARBA00022691"/>
    </source>
</evidence>
<evidence type="ECO:0000256" key="2">
    <source>
        <dbReference type="ARBA" id="ARBA00012182"/>
    </source>
</evidence>
<dbReference type="AlphaFoldDB" id="A0A0C2WUH8"/>
<evidence type="ECO:0000256" key="8">
    <source>
        <dbReference type="ARBA" id="ARBA00047571"/>
    </source>
</evidence>
<keyword evidence="7" id="KW-0539">Nucleus</keyword>
<dbReference type="Gene3D" id="2.170.270.10">
    <property type="entry name" value="SET domain"/>
    <property type="match status" value="1"/>
</dbReference>
<dbReference type="InterPro" id="IPR001214">
    <property type="entry name" value="SET_dom"/>
</dbReference>
<reference evidence="14" key="2">
    <citation type="submission" date="2015-01" db="EMBL/GenBank/DDBJ databases">
        <title>Evolutionary Origins and Diversification of the Mycorrhizal Mutualists.</title>
        <authorList>
            <consortium name="DOE Joint Genome Institute"/>
            <consortium name="Mycorrhizal Genomics Consortium"/>
            <person name="Kohler A."/>
            <person name="Kuo A."/>
            <person name="Nagy L.G."/>
            <person name="Floudas D."/>
            <person name="Copeland A."/>
            <person name="Barry K.W."/>
            <person name="Cichocki N."/>
            <person name="Veneault-Fourrey C."/>
            <person name="LaButti K."/>
            <person name="Lindquist E.A."/>
            <person name="Lipzen A."/>
            <person name="Lundell T."/>
            <person name="Morin E."/>
            <person name="Murat C."/>
            <person name="Riley R."/>
            <person name="Ohm R."/>
            <person name="Sun H."/>
            <person name="Tunlid A."/>
            <person name="Henrissat B."/>
            <person name="Grigoriev I.V."/>
            <person name="Hibbett D.S."/>
            <person name="Martin F."/>
        </authorList>
    </citation>
    <scope>NUCLEOTIDE SEQUENCE [LARGE SCALE GENOMIC DNA]</scope>
    <source>
        <strain evidence="14">MAFF 305830</strain>
    </source>
</reference>
<dbReference type="SMART" id="SM00508">
    <property type="entry name" value="PostSET"/>
    <property type="match status" value="1"/>
</dbReference>
<dbReference type="SMART" id="SM00317">
    <property type="entry name" value="SET"/>
    <property type="match status" value="1"/>
</dbReference>
<dbReference type="PROSITE" id="PS50868">
    <property type="entry name" value="POST_SET"/>
    <property type="match status" value="1"/>
</dbReference>
<evidence type="ECO:0000256" key="4">
    <source>
        <dbReference type="ARBA" id="ARBA00022679"/>
    </source>
</evidence>
<evidence type="ECO:0000256" key="6">
    <source>
        <dbReference type="ARBA" id="ARBA00022853"/>
    </source>
</evidence>
<dbReference type="GO" id="GO:0140999">
    <property type="term" value="F:histone H3K4 trimethyltransferase activity"/>
    <property type="evidence" value="ECO:0007669"/>
    <property type="project" value="UniProtKB-EC"/>
</dbReference>
<dbReference type="InterPro" id="IPR044570">
    <property type="entry name" value="Set1-like"/>
</dbReference>
<dbReference type="Pfam" id="PF00856">
    <property type="entry name" value="SET"/>
    <property type="match status" value="1"/>
</dbReference>
<dbReference type="Proteomes" id="UP000054097">
    <property type="component" value="Unassembled WGS sequence"/>
</dbReference>
<dbReference type="GO" id="GO:0048188">
    <property type="term" value="C:Set1C/COMPASS complex"/>
    <property type="evidence" value="ECO:0007669"/>
    <property type="project" value="TreeGrafter"/>
</dbReference>
<gene>
    <name evidence="13" type="ORF">M408DRAFT_81062</name>
</gene>
<keyword evidence="3" id="KW-0489">Methyltransferase</keyword>
<keyword evidence="4" id="KW-0808">Transferase</keyword>
<dbReference type="InterPro" id="IPR046341">
    <property type="entry name" value="SET_dom_sf"/>
</dbReference>
<dbReference type="GO" id="GO:0032259">
    <property type="term" value="P:methylation"/>
    <property type="evidence" value="ECO:0007669"/>
    <property type="project" value="UniProtKB-KW"/>
</dbReference>
<comment type="catalytic activity">
    <reaction evidence="9">
        <text>N(6)-methyl-L-lysyl(4)-[histone H3] + S-adenosyl-L-methionine = N(6),N(6)-dimethyl-L-lysyl(4)-[histone H3] + S-adenosyl-L-homocysteine + H(+)</text>
        <dbReference type="Rhea" id="RHEA:60268"/>
        <dbReference type="Rhea" id="RHEA-COMP:15540"/>
        <dbReference type="Rhea" id="RHEA-COMP:15543"/>
        <dbReference type="ChEBI" id="CHEBI:15378"/>
        <dbReference type="ChEBI" id="CHEBI:57856"/>
        <dbReference type="ChEBI" id="CHEBI:59789"/>
        <dbReference type="ChEBI" id="CHEBI:61929"/>
        <dbReference type="ChEBI" id="CHEBI:61976"/>
    </reaction>
</comment>
<evidence type="ECO:0000313" key="14">
    <source>
        <dbReference type="Proteomes" id="UP000054097"/>
    </source>
</evidence>
<protein>
    <recommendedName>
        <fullName evidence="2">[histone H3]-lysine(4) N-trimethyltransferase</fullName>
        <ecNumber evidence="2">2.1.1.354</ecNumber>
    </recommendedName>
</protein>
<dbReference type="OrthoDB" id="308383at2759"/>